<proteinExistence type="predicted"/>
<accession>A0A2V5ITB6</accession>
<organism evidence="2 3">
    <name type="scientific">Arthrobacter psychrolactophilus</name>
    <dbReference type="NCBI Taxonomy" id="92442"/>
    <lineage>
        <taxon>Bacteria</taxon>
        <taxon>Bacillati</taxon>
        <taxon>Actinomycetota</taxon>
        <taxon>Actinomycetes</taxon>
        <taxon>Micrococcales</taxon>
        <taxon>Micrococcaceae</taxon>
        <taxon>Arthrobacter</taxon>
    </lineage>
</organism>
<keyword evidence="3" id="KW-1185">Reference proteome</keyword>
<dbReference type="SMART" id="SM00347">
    <property type="entry name" value="HTH_MARR"/>
    <property type="match status" value="1"/>
</dbReference>
<dbReference type="Gene3D" id="1.10.10.10">
    <property type="entry name" value="Winged helix-like DNA-binding domain superfamily/Winged helix DNA-binding domain"/>
    <property type="match status" value="1"/>
</dbReference>
<dbReference type="EMBL" id="QJVC01000002">
    <property type="protein sequence ID" value="PYI39755.1"/>
    <property type="molecule type" value="Genomic_DNA"/>
</dbReference>
<gene>
    <name evidence="2" type="ORF">CVS30_03560</name>
</gene>
<dbReference type="GO" id="GO:0003700">
    <property type="term" value="F:DNA-binding transcription factor activity"/>
    <property type="evidence" value="ECO:0007669"/>
    <property type="project" value="InterPro"/>
</dbReference>
<dbReference type="InterPro" id="IPR000835">
    <property type="entry name" value="HTH_MarR-typ"/>
</dbReference>
<dbReference type="RefSeq" id="WP_110483928.1">
    <property type="nucleotide sequence ID" value="NZ_QJVC01000002.1"/>
</dbReference>
<dbReference type="InterPro" id="IPR036390">
    <property type="entry name" value="WH_DNA-bd_sf"/>
</dbReference>
<comment type="caution">
    <text evidence="2">The sequence shown here is derived from an EMBL/GenBank/DDBJ whole genome shotgun (WGS) entry which is preliminary data.</text>
</comment>
<evidence type="ECO:0000259" key="1">
    <source>
        <dbReference type="SMART" id="SM00347"/>
    </source>
</evidence>
<evidence type="ECO:0000313" key="3">
    <source>
        <dbReference type="Proteomes" id="UP000247980"/>
    </source>
</evidence>
<protein>
    <submittedName>
        <fullName evidence="2">MarR family transcriptional regulator</fullName>
    </submittedName>
</protein>
<dbReference type="OrthoDB" id="9154853at2"/>
<dbReference type="SUPFAM" id="SSF46785">
    <property type="entry name" value="Winged helix' DNA-binding domain"/>
    <property type="match status" value="1"/>
</dbReference>
<dbReference type="Proteomes" id="UP000247980">
    <property type="component" value="Unassembled WGS sequence"/>
</dbReference>
<dbReference type="AlphaFoldDB" id="A0A2V5ITB6"/>
<feature type="domain" description="HTH marR-type" evidence="1">
    <location>
        <begin position="26"/>
        <end position="126"/>
    </location>
</feature>
<dbReference type="InterPro" id="IPR036388">
    <property type="entry name" value="WH-like_DNA-bd_sf"/>
</dbReference>
<sequence>MTKRRIAKIEEIEHQQMLLGRYTVAQFKNGDKLDRSVYLLLSRIHAQGPMSIAELSQAFHRDVSTLQRQTTVAIHDGLLERTIDPTGSIARKFILTPLGEARLKDVRDHAVKSLENVMEEWSDEDVTTFAELLHRFNASIQDYRETKAN</sequence>
<name>A0A2V5ITB6_9MICC</name>
<evidence type="ECO:0000313" key="2">
    <source>
        <dbReference type="EMBL" id="PYI39755.1"/>
    </source>
</evidence>
<reference evidence="2 3" key="1">
    <citation type="submission" date="2018-05" db="EMBL/GenBank/DDBJ databases">
        <title>Genetic diversity of glacier-inhabiting Cryobacterium bacteria in China and description of Cryobacterium mengkeensis sp. nov. and Arthrobacter glacialis sp. nov.</title>
        <authorList>
            <person name="Liu Q."/>
            <person name="Xin Y.-H."/>
        </authorList>
    </citation>
    <scope>NUCLEOTIDE SEQUENCE [LARGE SCALE GENOMIC DNA]</scope>
    <source>
        <strain evidence="2 3">B7</strain>
    </source>
</reference>